<keyword evidence="1" id="KW-0597">Phosphoprotein</keyword>
<gene>
    <name evidence="3" type="ordered locus">Arcpr_0996</name>
</gene>
<dbReference type="PROSITE" id="PS50110">
    <property type="entry name" value="RESPONSE_REGULATORY"/>
    <property type="match status" value="1"/>
</dbReference>
<organism evidence="3 4">
    <name type="scientific">Archaeoglobus profundus (strain DSM 5631 / JCM 9629 / NBRC 100127 / Av18)</name>
    <dbReference type="NCBI Taxonomy" id="572546"/>
    <lineage>
        <taxon>Archaea</taxon>
        <taxon>Methanobacteriati</taxon>
        <taxon>Methanobacteriota</taxon>
        <taxon>Archaeoglobi</taxon>
        <taxon>Archaeoglobales</taxon>
        <taxon>Archaeoglobaceae</taxon>
        <taxon>Archaeoglobus</taxon>
    </lineage>
</organism>
<dbReference type="PANTHER" id="PTHR43228:SF1">
    <property type="entry name" value="TWO-COMPONENT RESPONSE REGULATOR ARR22"/>
    <property type="match status" value="1"/>
</dbReference>
<evidence type="ECO:0000313" key="3">
    <source>
        <dbReference type="EMBL" id="ADB58057.1"/>
    </source>
</evidence>
<dbReference type="SMART" id="SM00448">
    <property type="entry name" value="REC"/>
    <property type="match status" value="1"/>
</dbReference>
<evidence type="ECO:0000313" key="4">
    <source>
        <dbReference type="Proteomes" id="UP000001901"/>
    </source>
</evidence>
<dbReference type="HOGENOM" id="CLU_000445_69_15_2"/>
<feature type="modified residue" description="4-aspartylphosphate" evidence="1">
    <location>
        <position position="47"/>
    </location>
</feature>
<dbReference type="InterPro" id="IPR011006">
    <property type="entry name" value="CheY-like_superfamily"/>
</dbReference>
<dbReference type="STRING" id="572546.Arcpr_0996"/>
<keyword evidence="4" id="KW-1185">Reference proteome</keyword>
<dbReference type="Proteomes" id="UP000001901">
    <property type="component" value="Chromosome"/>
</dbReference>
<protein>
    <submittedName>
        <fullName evidence="3">Response regulator receiver protein</fullName>
    </submittedName>
</protein>
<evidence type="ECO:0000259" key="2">
    <source>
        <dbReference type="PROSITE" id="PS50110"/>
    </source>
</evidence>
<sequence>MIVDDDLAVLEVLQLMLEGDYDIITARDGKEAVEKFKVYRPDLVIMDIVMPEMDGIQATKEILKIDPNAKIVAISAYARHKGKDMLDAGALELLDKPFTKAKLMKIVKKYISD</sequence>
<dbReference type="SUPFAM" id="SSF52172">
    <property type="entry name" value="CheY-like"/>
    <property type="match status" value="1"/>
</dbReference>
<dbReference type="Gene3D" id="3.40.50.2300">
    <property type="match status" value="1"/>
</dbReference>
<evidence type="ECO:0000256" key="1">
    <source>
        <dbReference type="PROSITE-ProRule" id="PRU00169"/>
    </source>
</evidence>
<name>D2RD63_ARCPA</name>
<dbReference type="InterPro" id="IPR052048">
    <property type="entry name" value="ST_Response_Regulator"/>
</dbReference>
<dbReference type="PaxDb" id="572546-Arcpr_0996"/>
<dbReference type="PANTHER" id="PTHR43228">
    <property type="entry name" value="TWO-COMPONENT RESPONSE REGULATOR"/>
    <property type="match status" value="1"/>
</dbReference>
<dbReference type="eggNOG" id="arCOG02391">
    <property type="taxonomic scope" value="Archaea"/>
</dbReference>
<reference evidence="3 4" key="1">
    <citation type="journal article" date="2010" name="Stand. Genomic Sci.">
        <title>Complete genome sequence of Archaeoglobus profundus type strain (AV18).</title>
        <authorList>
            <person name="von Jan M."/>
            <person name="Lapidus A."/>
            <person name="Del Rio T.G."/>
            <person name="Copeland A."/>
            <person name="Tice H."/>
            <person name="Cheng J.F."/>
            <person name="Lucas S."/>
            <person name="Chen F."/>
            <person name="Nolan M."/>
            <person name="Goodwin L."/>
            <person name="Han C."/>
            <person name="Pitluck S."/>
            <person name="Liolios K."/>
            <person name="Ivanova N."/>
            <person name="Mavromatis K."/>
            <person name="Ovchinnikova G."/>
            <person name="Chertkov O."/>
            <person name="Pati A."/>
            <person name="Chen A."/>
            <person name="Palaniappan K."/>
            <person name="Land M."/>
            <person name="Hauser L."/>
            <person name="Chang Y.J."/>
            <person name="Jeffries C.D."/>
            <person name="Saunders E."/>
            <person name="Brettin T."/>
            <person name="Detter J.C."/>
            <person name="Chain P."/>
            <person name="Eichinger K."/>
            <person name="Huber H."/>
            <person name="Spring S."/>
            <person name="Rohde M."/>
            <person name="Goker M."/>
            <person name="Wirth R."/>
            <person name="Woyke T."/>
            <person name="Bristow J."/>
            <person name="Eisen J.A."/>
            <person name="Markowitz V."/>
            <person name="Hugenholtz P."/>
            <person name="Kyrpides N.C."/>
            <person name="Klenk H.P."/>
        </authorList>
    </citation>
    <scope>NUCLEOTIDE SEQUENCE [LARGE SCALE GENOMIC DNA]</scope>
    <source>
        <strain evidence="4">DSM 5631 / JCM 9629 / NBRC 100127 / Av18</strain>
    </source>
</reference>
<accession>D2RD63</accession>
<proteinExistence type="predicted"/>
<dbReference type="EMBL" id="CP001857">
    <property type="protein sequence ID" value="ADB58057.1"/>
    <property type="molecule type" value="Genomic_DNA"/>
</dbReference>
<dbReference type="KEGG" id="apo:Arcpr_0996"/>
<dbReference type="GO" id="GO:0000160">
    <property type="term" value="P:phosphorelay signal transduction system"/>
    <property type="evidence" value="ECO:0007669"/>
    <property type="project" value="InterPro"/>
</dbReference>
<dbReference type="Pfam" id="PF00072">
    <property type="entry name" value="Response_reg"/>
    <property type="match status" value="1"/>
</dbReference>
<feature type="domain" description="Response regulatory" evidence="2">
    <location>
        <begin position="1"/>
        <end position="111"/>
    </location>
</feature>
<dbReference type="AlphaFoldDB" id="D2RD63"/>
<dbReference type="InterPro" id="IPR001789">
    <property type="entry name" value="Sig_transdc_resp-reg_receiver"/>
</dbReference>